<dbReference type="InterPro" id="IPR003439">
    <property type="entry name" value="ABC_transporter-like_ATP-bd"/>
</dbReference>
<dbReference type="InterPro" id="IPR050153">
    <property type="entry name" value="Metal_Ion_Import_ABC"/>
</dbReference>
<dbReference type="PANTHER" id="PTHR42734:SF5">
    <property type="entry name" value="IRON TRANSPORT SYSTEM ATP-BINDING PROTEIN HI_0361-RELATED"/>
    <property type="match status" value="1"/>
</dbReference>
<dbReference type="RefSeq" id="WP_256944497.1">
    <property type="nucleotide sequence ID" value="NZ_JANHNZ010000002.1"/>
</dbReference>
<dbReference type="GO" id="GO:0005524">
    <property type="term" value="F:ATP binding"/>
    <property type="evidence" value="ECO:0007669"/>
    <property type="project" value="UniProtKB-KW"/>
</dbReference>
<comment type="caution">
    <text evidence="6">The sequence shown here is derived from an EMBL/GenBank/DDBJ whole genome shotgun (WGS) entry which is preliminary data.</text>
</comment>
<proteinExistence type="inferred from homology"/>
<evidence type="ECO:0000256" key="2">
    <source>
        <dbReference type="ARBA" id="ARBA00022448"/>
    </source>
</evidence>
<keyword evidence="7" id="KW-1185">Reference proteome</keyword>
<dbReference type="InterPro" id="IPR003593">
    <property type="entry name" value="AAA+_ATPase"/>
</dbReference>
<reference evidence="6" key="3">
    <citation type="journal article" date="2023" name="Microbiol. Resour. Announc.">
        <title>Draft Genome Sequence of Granulicatella sp. Strain S8, Isolated from a Marine Fish, Seriola quinqueradiata.</title>
        <authorList>
            <person name="Lee M."/>
            <person name="Farooq A."/>
            <person name="Jeong J.B."/>
            <person name="Jung M.Y."/>
        </authorList>
    </citation>
    <scope>NUCLEOTIDE SEQUENCE</scope>
    <source>
        <strain evidence="6">S8</strain>
    </source>
</reference>
<dbReference type="CDD" id="cd03235">
    <property type="entry name" value="ABC_Metallic_Cations"/>
    <property type="match status" value="1"/>
</dbReference>
<feature type="domain" description="ABC transporter" evidence="5">
    <location>
        <begin position="12"/>
        <end position="249"/>
    </location>
</feature>
<organism evidence="6 7">
    <name type="scientific">Granulicatella seriolae</name>
    <dbReference type="NCBI Taxonomy" id="2967226"/>
    <lineage>
        <taxon>Bacteria</taxon>
        <taxon>Bacillati</taxon>
        <taxon>Bacillota</taxon>
        <taxon>Bacilli</taxon>
        <taxon>Lactobacillales</taxon>
        <taxon>Carnobacteriaceae</taxon>
        <taxon>Granulicatella</taxon>
    </lineage>
</organism>
<accession>A0ABT1WLH9</accession>
<dbReference type="PROSITE" id="PS50893">
    <property type="entry name" value="ABC_TRANSPORTER_2"/>
    <property type="match status" value="1"/>
</dbReference>
<dbReference type="InterPro" id="IPR017871">
    <property type="entry name" value="ABC_transporter-like_CS"/>
</dbReference>
<evidence type="ECO:0000256" key="1">
    <source>
        <dbReference type="ARBA" id="ARBA00005417"/>
    </source>
</evidence>
<keyword evidence="2" id="KW-0813">Transport</keyword>
<keyword evidence="3" id="KW-0547">Nucleotide-binding</keyword>
<dbReference type="PROSITE" id="PS00211">
    <property type="entry name" value="ABC_TRANSPORTER_1"/>
    <property type="match status" value="1"/>
</dbReference>
<keyword evidence="4 6" id="KW-0067">ATP-binding</keyword>
<dbReference type="SUPFAM" id="SSF52540">
    <property type="entry name" value="P-loop containing nucleoside triphosphate hydrolases"/>
    <property type="match status" value="1"/>
</dbReference>
<protein>
    <submittedName>
        <fullName evidence="6">Metal ABC transporter ATP-binding protein</fullName>
    </submittedName>
</protein>
<dbReference type="Proteomes" id="UP001059480">
    <property type="component" value="Unassembled WGS sequence"/>
</dbReference>
<gene>
    <name evidence="6" type="ORF">NPA36_02335</name>
</gene>
<dbReference type="Gene3D" id="3.40.50.300">
    <property type="entry name" value="P-loop containing nucleotide triphosphate hydrolases"/>
    <property type="match status" value="1"/>
</dbReference>
<reference evidence="6" key="1">
    <citation type="submission" date="2022-07" db="EMBL/GenBank/DDBJ databases">
        <authorList>
            <person name="Jung M.-Y."/>
            <person name="Lee M."/>
        </authorList>
    </citation>
    <scope>NUCLEOTIDE SEQUENCE</scope>
    <source>
        <strain evidence="6">S8</strain>
    </source>
</reference>
<reference evidence="6" key="2">
    <citation type="journal article" date="2023" name="Curr. Microbiol.">
        <title>Granulicatella seriolae sp. nov., a Novel Facultative Anaerobe Isolated from Yellowtail Marine Fish.</title>
        <authorList>
            <person name="Lee M."/>
            <person name="Choi Y.J."/>
            <person name="Farooq A."/>
            <person name="Jeong J.B."/>
            <person name="Jung M.Y."/>
        </authorList>
    </citation>
    <scope>NUCLEOTIDE SEQUENCE</scope>
    <source>
        <strain evidence="6">S8</strain>
    </source>
</reference>
<dbReference type="EMBL" id="JANHNZ010000002">
    <property type="protein sequence ID" value="MCQ9209379.1"/>
    <property type="molecule type" value="Genomic_DNA"/>
</dbReference>
<evidence type="ECO:0000313" key="7">
    <source>
        <dbReference type="Proteomes" id="UP001059480"/>
    </source>
</evidence>
<dbReference type="PANTHER" id="PTHR42734">
    <property type="entry name" value="METAL TRANSPORT SYSTEM ATP-BINDING PROTEIN TM_0124-RELATED"/>
    <property type="match status" value="1"/>
</dbReference>
<sequence>MIDKQLTPQVALSFQDVSVSYQGNQVLEAIQLDFLKGKRTAIVGPNGAGKSTLLKAIMGLLKVDSGQVNFEMFHTTNQDKKSCLKKIAYVPQVSSVDWDFPVTVFEVVMMGRYGHLGWFRRPKKVDKQVVRDTLRQVGMLEYQDKQILHLSGGQQQRVFLARALVQEAEIYILDEPLKGVDVTTESILTNILKKLAENGKTIIAVHHDLSTVATYFDCVALINKQVIANGTVSDTFTENNLKLTYGIPYGGDLFC</sequence>
<name>A0ABT1WLH9_9LACT</name>
<evidence type="ECO:0000256" key="3">
    <source>
        <dbReference type="ARBA" id="ARBA00022741"/>
    </source>
</evidence>
<dbReference type="SMART" id="SM00382">
    <property type="entry name" value="AAA"/>
    <property type="match status" value="1"/>
</dbReference>
<evidence type="ECO:0000313" key="6">
    <source>
        <dbReference type="EMBL" id="MCQ9209379.1"/>
    </source>
</evidence>
<evidence type="ECO:0000256" key="4">
    <source>
        <dbReference type="ARBA" id="ARBA00022840"/>
    </source>
</evidence>
<evidence type="ECO:0000259" key="5">
    <source>
        <dbReference type="PROSITE" id="PS50893"/>
    </source>
</evidence>
<comment type="similarity">
    <text evidence="1">Belongs to the ABC transporter superfamily.</text>
</comment>
<dbReference type="InterPro" id="IPR027417">
    <property type="entry name" value="P-loop_NTPase"/>
</dbReference>
<dbReference type="Pfam" id="PF00005">
    <property type="entry name" value="ABC_tran"/>
    <property type="match status" value="1"/>
</dbReference>